<feature type="compositionally biased region" description="Low complexity" evidence="1">
    <location>
        <begin position="191"/>
        <end position="202"/>
    </location>
</feature>
<dbReference type="Gene3D" id="3.80.10.10">
    <property type="entry name" value="Ribonuclease Inhibitor"/>
    <property type="match status" value="1"/>
</dbReference>
<dbReference type="RefSeq" id="XP_062635733.1">
    <property type="nucleotide sequence ID" value="XM_062777640.1"/>
</dbReference>
<organism evidence="2 3">
    <name type="scientific">Dichotomopilus funicola</name>
    <dbReference type="NCBI Taxonomy" id="1934379"/>
    <lineage>
        <taxon>Eukaryota</taxon>
        <taxon>Fungi</taxon>
        <taxon>Dikarya</taxon>
        <taxon>Ascomycota</taxon>
        <taxon>Pezizomycotina</taxon>
        <taxon>Sordariomycetes</taxon>
        <taxon>Sordariomycetidae</taxon>
        <taxon>Sordariales</taxon>
        <taxon>Chaetomiaceae</taxon>
        <taxon>Dichotomopilus</taxon>
    </lineage>
</organism>
<accession>A0AAN6V032</accession>
<reference evidence="2" key="2">
    <citation type="submission" date="2023-05" db="EMBL/GenBank/DDBJ databases">
        <authorList>
            <consortium name="Lawrence Berkeley National Laboratory"/>
            <person name="Steindorff A."/>
            <person name="Hensen N."/>
            <person name="Bonometti L."/>
            <person name="Westerberg I."/>
            <person name="Brannstrom I.O."/>
            <person name="Guillou S."/>
            <person name="Cros-Aarteil S."/>
            <person name="Calhoun S."/>
            <person name="Haridas S."/>
            <person name="Kuo A."/>
            <person name="Mondo S."/>
            <person name="Pangilinan J."/>
            <person name="Riley R."/>
            <person name="Labutti K."/>
            <person name="Andreopoulos B."/>
            <person name="Lipzen A."/>
            <person name="Chen C."/>
            <person name="Yanf M."/>
            <person name="Daum C."/>
            <person name="Ng V."/>
            <person name="Clum A."/>
            <person name="Ohm R."/>
            <person name="Martin F."/>
            <person name="Silar P."/>
            <person name="Natvig D."/>
            <person name="Lalanne C."/>
            <person name="Gautier V."/>
            <person name="Ament-Velasquez S.L."/>
            <person name="Kruys A."/>
            <person name="Hutchinson M.I."/>
            <person name="Powell A.J."/>
            <person name="Barry K."/>
            <person name="Miller A.N."/>
            <person name="Grigoriev I.V."/>
            <person name="Debuchy R."/>
            <person name="Gladieux P."/>
            <person name="Thoren M.H."/>
            <person name="Johannesson H."/>
        </authorList>
    </citation>
    <scope>NUCLEOTIDE SEQUENCE</scope>
    <source>
        <strain evidence="2">CBS 141.50</strain>
    </source>
</reference>
<evidence type="ECO:0008006" key="4">
    <source>
        <dbReference type="Google" id="ProtNLM"/>
    </source>
</evidence>
<keyword evidence="3" id="KW-1185">Reference proteome</keyword>
<feature type="compositionally biased region" description="Low complexity" evidence="1">
    <location>
        <begin position="113"/>
        <end position="126"/>
    </location>
</feature>
<sequence>MDFLPVELVRLIFQHCDGPSVKALRETAGRYADVGYEYLIEPHFLAVDWRDDISRLRSIAGHDRLRGAIRSLTFKFGKIDAYNNACNSNTTASIASFDAWHPTASNDDEHGLSSPGSPCSPSSPNSPLQDAWMRYFEIQVATRNLPPLHARSALLAEAFECLPNLRELNINLARSPYDFPLLQDVFDTRGNTTPNPNPSSNNSKRDREQNCKNLNAIIGALRHAPHLESLSIDQLPLEIFRLPDDRRHWLASAPTFASLSRLTLVLDPPNGLLPSARARALNGLAAVLHASANLTHLTIAFRNYHRPREKFHLSFRALFGGGGVEFVYRRLTDLKLEGVTCGEQDLKRFILRHGATLERLRLGGRGAVASGRVTGGVHLHEGSFRGLFTGLRGNMPRLQRFHMEGDAQAGDFMTSSREMYVFSPVTDDQWAPLDLDLDMDEFTISGGRYGGEQREERMTPRIKTVNCLGLERFLVQGGEYPKLGRTLMV</sequence>
<gene>
    <name evidence="2" type="ORF">C8A04DRAFT_13255</name>
</gene>
<dbReference type="AlphaFoldDB" id="A0AAN6V032"/>
<dbReference type="GeneID" id="87814253"/>
<proteinExistence type="predicted"/>
<evidence type="ECO:0000313" key="2">
    <source>
        <dbReference type="EMBL" id="KAK4142362.1"/>
    </source>
</evidence>
<feature type="region of interest" description="Disordered" evidence="1">
    <location>
        <begin position="105"/>
        <end position="126"/>
    </location>
</feature>
<protein>
    <recommendedName>
        <fullName evidence="4">F-box domain-containing protein</fullName>
    </recommendedName>
</protein>
<evidence type="ECO:0000256" key="1">
    <source>
        <dbReference type="SAM" id="MobiDB-lite"/>
    </source>
</evidence>
<feature type="region of interest" description="Disordered" evidence="1">
    <location>
        <begin position="185"/>
        <end position="207"/>
    </location>
</feature>
<name>A0AAN6V032_9PEZI</name>
<dbReference type="EMBL" id="MU853598">
    <property type="protein sequence ID" value="KAK4142362.1"/>
    <property type="molecule type" value="Genomic_DNA"/>
</dbReference>
<dbReference type="Proteomes" id="UP001302676">
    <property type="component" value="Unassembled WGS sequence"/>
</dbReference>
<reference evidence="2" key="1">
    <citation type="journal article" date="2023" name="Mol. Phylogenet. Evol.">
        <title>Genome-scale phylogeny and comparative genomics of the fungal order Sordariales.</title>
        <authorList>
            <person name="Hensen N."/>
            <person name="Bonometti L."/>
            <person name="Westerberg I."/>
            <person name="Brannstrom I.O."/>
            <person name="Guillou S."/>
            <person name="Cros-Aarteil S."/>
            <person name="Calhoun S."/>
            <person name="Haridas S."/>
            <person name="Kuo A."/>
            <person name="Mondo S."/>
            <person name="Pangilinan J."/>
            <person name="Riley R."/>
            <person name="LaButti K."/>
            <person name="Andreopoulos B."/>
            <person name="Lipzen A."/>
            <person name="Chen C."/>
            <person name="Yan M."/>
            <person name="Daum C."/>
            <person name="Ng V."/>
            <person name="Clum A."/>
            <person name="Steindorff A."/>
            <person name="Ohm R.A."/>
            <person name="Martin F."/>
            <person name="Silar P."/>
            <person name="Natvig D.O."/>
            <person name="Lalanne C."/>
            <person name="Gautier V."/>
            <person name="Ament-Velasquez S.L."/>
            <person name="Kruys A."/>
            <person name="Hutchinson M.I."/>
            <person name="Powell A.J."/>
            <person name="Barry K."/>
            <person name="Miller A.N."/>
            <person name="Grigoriev I.V."/>
            <person name="Debuchy R."/>
            <person name="Gladieux P."/>
            <person name="Hiltunen Thoren M."/>
            <person name="Johannesson H."/>
        </authorList>
    </citation>
    <scope>NUCLEOTIDE SEQUENCE</scope>
    <source>
        <strain evidence="2">CBS 141.50</strain>
    </source>
</reference>
<comment type="caution">
    <text evidence="2">The sequence shown here is derived from an EMBL/GenBank/DDBJ whole genome shotgun (WGS) entry which is preliminary data.</text>
</comment>
<dbReference type="InterPro" id="IPR032675">
    <property type="entry name" value="LRR_dom_sf"/>
</dbReference>
<evidence type="ECO:0000313" key="3">
    <source>
        <dbReference type="Proteomes" id="UP001302676"/>
    </source>
</evidence>